<feature type="region of interest" description="Disordered" evidence="2">
    <location>
        <begin position="96"/>
        <end position="152"/>
    </location>
</feature>
<dbReference type="InterPro" id="IPR010998">
    <property type="entry name" value="Integrase_recombinase_N"/>
</dbReference>
<evidence type="ECO:0000313" key="4">
    <source>
        <dbReference type="Proteomes" id="UP001382181"/>
    </source>
</evidence>
<accession>A0ABU8A8P6</accession>
<dbReference type="Proteomes" id="UP001382181">
    <property type="component" value="Unassembled WGS sequence"/>
</dbReference>
<keyword evidence="4" id="KW-1185">Reference proteome</keyword>
<feature type="region of interest" description="Disordered" evidence="2">
    <location>
        <begin position="41"/>
        <end position="69"/>
    </location>
</feature>
<organism evidence="3 4">
    <name type="scientific">Streptomyces silvae</name>
    <dbReference type="NCBI Taxonomy" id="2803812"/>
    <lineage>
        <taxon>Bacteria</taxon>
        <taxon>Bacillati</taxon>
        <taxon>Actinomycetota</taxon>
        <taxon>Actinomycetes</taxon>
        <taxon>Kitasatosporales</taxon>
        <taxon>Streptomycetaceae</taxon>
        <taxon>Streptomyces</taxon>
    </lineage>
</organism>
<evidence type="ECO:0000313" key="3">
    <source>
        <dbReference type="EMBL" id="MEH0562781.1"/>
    </source>
</evidence>
<gene>
    <name evidence="3" type="ORF">QBA37_26635</name>
</gene>
<dbReference type="EMBL" id="JARUMK010000001">
    <property type="protein sequence ID" value="MEH0562781.1"/>
    <property type="molecule type" value="Genomic_DNA"/>
</dbReference>
<comment type="caution">
    <text evidence="3">The sequence shown here is derived from an EMBL/GenBank/DDBJ whole genome shotgun (WGS) entry which is preliminary data.</text>
</comment>
<reference evidence="3 4" key="1">
    <citation type="submission" date="2023-04" db="EMBL/GenBank/DDBJ databases">
        <title>Genomic diversity of scab-causing Streptomyces spp. in the province of Quebec, Canada.</title>
        <authorList>
            <person name="Biessy A."/>
            <person name="Cadieux M."/>
            <person name="Ciotola M."/>
            <person name="Filion M."/>
        </authorList>
    </citation>
    <scope>NUCLEOTIDE SEQUENCE [LARGE SCALE GENOMIC DNA]</scope>
    <source>
        <strain evidence="3 4">B21-103</strain>
    </source>
</reference>
<feature type="compositionally biased region" description="Basic and acidic residues" evidence="2">
    <location>
        <begin position="103"/>
        <end position="117"/>
    </location>
</feature>
<feature type="compositionally biased region" description="Polar residues" evidence="2">
    <location>
        <begin position="124"/>
        <end position="152"/>
    </location>
</feature>
<sequence>MPNKLARGMGSFFKSCACRRPSGCPHLYTIRFRNIRDKQAEESGFPTQDAAVERLPELSTARKTTPRSIAEQQETLGEMAFEEYAKAWFARKRGLTGSTRAATESRMRTHAHPEISSRKMHAPSTASWWNASSPPWNAATSAPQLTRRSSCG</sequence>
<dbReference type="Gene3D" id="1.10.150.130">
    <property type="match status" value="1"/>
</dbReference>
<name>A0ABU8A8P6_9ACTN</name>
<evidence type="ECO:0000256" key="1">
    <source>
        <dbReference type="ARBA" id="ARBA00023125"/>
    </source>
</evidence>
<dbReference type="RefSeq" id="WP_319225945.1">
    <property type="nucleotide sequence ID" value="NZ_JARUMK010000001.1"/>
</dbReference>
<keyword evidence="1" id="KW-0238">DNA-binding</keyword>
<evidence type="ECO:0008006" key="5">
    <source>
        <dbReference type="Google" id="ProtNLM"/>
    </source>
</evidence>
<protein>
    <recommendedName>
        <fullName evidence="5">Integrase</fullName>
    </recommendedName>
</protein>
<evidence type="ECO:0000256" key="2">
    <source>
        <dbReference type="SAM" id="MobiDB-lite"/>
    </source>
</evidence>
<proteinExistence type="predicted"/>